<feature type="non-terminal residue" evidence="2">
    <location>
        <position position="1"/>
    </location>
</feature>
<feature type="non-terminal residue" evidence="2">
    <location>
        <position position="242"/>
    </location>
</feature>
<gene>
    <name evidence="2" type="ORF">PCOR1329_LOCUS9941</name>
</gene>
<accession>A0ABN9Q9A0</accession>
<feature type="region of interest" description="Disordered" evidence="1">
    <location>
        <begin position="222"/>
        <end position="242"/>
    </location>
</feature>
<name>A0ABN9Q9A0_9DINO</name>
<organism evidence="2 3">
    <name type="scientific">Prorocentrum cordatum</name>
    <dbReference type="NCBI Taxonomy" id="2364126"/>
    <lineage>
        <taxon>Eukaryota</taxon>
        <taxon>Sar</taxon>
        <taxon>Alveolata</taxon>
        <taxon>Dinophyceae</taxon>
        <taxon>Prorocentrales</taxon>
        <taxon>Prorocentraceae</taxon>
        <taxon>Prorocentrum</taxon>
    </lineage>
</organism>
<feature type="compositionally biased region" description="Basic and acidic residues" evidence="1">
    <location>
        <begin position="33"/>
        <end position="46"/>
    </location>
</feature>
<feature type="compositionally biased region" description="Low complexity" evidence="1">
    <location>
        <begin position="13"/>
        <end position="29"/>
    </location>
</feature>
<proteinExistence type="predicted"/>
<comment type="caution">
    <text evidence="2">The sequence shown here is derived from an EMBL/GenBank/DDBJ whole genome shotgun (WGS) entry which is preliminary data.</text>
</comment>
<keyword evidence="3" id="KW-1185">Reference proteome</keyword>
<sequence>ALWAPTFQASQTAVGAEANEASEASGAVAQARGADEDRRPAHENRGADAAAIAGHILPAPPLPLQSKVPPTAPKAPTPDNSVEEPELRIMAKRGAEDLEARQADKRVFGRDVADLNQQKRLGMRRHLQTQGCNSFLFGGTFDSSSISGVAFASSTFAGGAFASSAVASGTSASTFDASAFPSSGALDNAAARLVAVAAQTPDAAEVADLLLRYVAPTGAHPVGPRSTAVATSDPCELQPEVG</sequence>
<dbReference type="Proteomes" id="UP001189429">
    <property type="component" value="Unassembled WGS sequence"/>
</dbReference>
<protein>
    <submittedName>
        <fullName evidence="2">Uncharacterized protein</fullName>
    </submittedName>
</protein>
<evidence type="ECO:0000256" key="1">
    <source>
        <dbReference type="SAM" id="MobiDB-lite"/>
    </source>
</evidence>
<evidence type="ECO:0000313" key="3">
    <source>
        <dbReference type="Proteomes" id="UP001189429"/>
    </source>
</evidence>
<dbReference type="EMBL" id="CAUYUJ010002792">
    <property type="protein sequence ID" value="CAK0802407.1"/>
    <property type="molecule type" value="Genomic_DNA"/>
</dbReference>
<reference evidence="2" key="1">
    <citation type="submission" date="2023-10" db="EMBL/GenBank/DDBJ databases">
        <authorList>
            <person name="Chen Y."/>
            <person name="Shah S."/>
            <person name="Dougan E. K."/>
            <person name="Thang M."/>
            <person name="Chan C."/>
        </authorList>
    </citation>
    <scope>NUCLEOTIDE SEQUENCE [LARGE SCALE GENOMIC DNA]</scope>
</reference>
<feature type="region of interest" description="Disordered" evidence="1">
    <location>
        <begin position="1"/>
        <end position="83"/>
    </location>
</feature>
<evidence type="ECO:0000313" key="2">
    <source>
        <dbReference type="EMBL" id="CAK0802407.1"/>
    </source>
</evidence>